<dbReference type="AlphaFoldDB" id="A0A915DQ73"/>
<evidence type="ECO:0000256" key="4">
    <source>
        <dbReference type="ARBA" id="ARBA00023098"/>
    </source>
</evidence>
<dbReference type="Proteomes" id="UP000887574">
    <property type="component" value="Unplaced"/>
</dbReference>
<evidence type="ECO:0000313" key="7">
    <source>
        <dbReference type="Proteomes" id="UP000887574"/>
    </source>
</evidence>
<accession>A0A915DQ73</accession>
<dbReference type="Pfam" id="PF00388">
    <property type="entry name" value="PI-PLC-X"/>
    <property type="match status" value="1"/>
</dbReference>
<dbReference type="GO" id="GO:0048015">
    <property type="term" value="P:phosphatidylinositol-mediated signaling"/>
    <property type="evidence" value="ECO:0007669"/>
    <property type="project" value="TreeGrafter"/>
</dbReference>
<feature type="domain" description="Phosphatidylinositol-specific phospholipase C X" evidence="6">
    <location>
        <begin position="75"/>
        <end position="202"/>
    </location>
</feature>
<dbReference type="GO" id="GO:0051209">
    <property type="term" value="P:release of sequestered calcium ion into cytosol"/>
    <property type="evidence" value="ECO:0007669"/>
    <property type="project" value="TreeGrafter"/>
</dbReference>
<keyword evidence="7" id="KW-1185">Reference proteome</keyword>
<dbReference type="GO" id="GO:0046488">
    <property type="term" value="P:phosphatidylinositol metabolic process"/>
    <property type="evidence" value="ECO:0007669"/>
    <property type="project" value="TreeGrafter"/>
</dbReference>
<protein>
    <recommendedName>
        <fullName evidence="1 5">Phosphoinositide phospholipase C</fullName>
        <ecNumber evidence="1 5">3.1.4.11</ecNumber>
    </recommendedName>
</protein>
<evidence type="ECO:0000256" key="1">
    <source>
        <dbReference type="ARBA" id="ARBA00012368"/>
    </source>
</evidence>
<proteinExistence type="predicted"/>
<keyword evidence="3 5" id="KW-0442">Lipid degradation</keyword>
<dbReference type="WBParaSite" id="jg21763">
    <property type="protein sequence ID" value="jg21763"/>
    <property type="gene ID" value="jg21763"/>
</dbReference>
<dbReference type="EC" id="3.1.4.11" evidence="1 5"/>
<comment type="catalytic activity">
    <reaction evidence="5">
        <text>a 1,2-diacyl-sn-glycero-3-phospho-(1D-myo-inositol-4,5-bisphosphate) + H2O = 1D-myo-inositol 1,4,5-trisphosphate + a 1,2-diacyl-sn-glycerol + H(+)</text>
        <dbReference type="Rhea" id="RHEA:33179"/>
        <dbReference type="ChEBI" id="CHEBI:15377"/>
        <dbReference type="ChEBI" id="CHEBI:15378"/>
        <dbReference type="ChEBI" id="CHEBI:17815"/>
        <dbReference type="ChEBI" id="CHEBI:58456"/>
        <dbReference type="ChEBI" id="CHEBI:203600"/>
        <dbReference type="EC" id="3.1.4.11"/>
    </reaction>
</comment>
<dbReference type="Gene3D" id="3.20.20.190">
    <property type="entry name" value="Phosphatidylinositol (PI) phosphodiesterase"/>
    <property type="match status" value="1"/>
</dbReference>
<dbReference type="PROSITE" id="PS50007">
    <property type="entry name" value="PIPLC_X_DOMAIN"/>
    <property type="match status" value="1"/>
</dbReference>
<evidence type="ECO:0000256" key="5">
    <source>
        <dbReference type="RuleBase" id="RU361133"/>
    </source>
</evidence>
<organism evidence="7 8">
    <name type="scientific">Ditylenchus dipsaci</name>
    <dbReference type="NCBI Taxonomy" id="166011"/>
    <lineage>
        <taxon>Eukaryota</taxon>
        <taxon>Metazoa</taxon>
        <taxon>Ecdysozoa</taxon>
        <taxon>Nematoda</taxon>
        <taxon>Chromadorea</taxon>
        <taxon>Rhabditida</taxon>
        <taxon>Tylenchina</taxon>
        <taxon>Tylenchomorpha</taxon>
        <taxon>Sphaerularioidea</taxon>
        <taxon>Anguinidae</taxon>
        <taxon>Anguininae</taxon>
        <taxon>Ditylenchus</taxon>
    </lineage>
</organism>
<dbReference type="PRINTS" id="PR00390">
    <property type="entry name" value="PHPHLIPASEC"/>
</dbReference>
<name>A0A915DQ73_9BILA</name>
<dbReference type="InterPro" id="IPR001192">
    <property type="entry name" value="PI-PLC_fam"/>
</dbReference>
<reference evidence="8" key="1">
    <citation type="submission" date="2022-11" db="UniProtKB">
        <authorList>
            <consortium name="WormBaseParasite"/>
        </authorList>
    </citation>
    <scope>IDENTIFICATION</scope>
</reference>
<dbReference type="InterPro" id="IPR017946">
    <property type="entry name" value="PLC-like_Pdiesterase_TIM-brl"/>
</dbReference>
<evidence type="ECO:0000256" key="2">
    <source>
        <dbReference type="ARBA" id="ARBA00022801"/>
    </source>
</evidence>
<dbReference type="GO" id="GO:0016042">
    <property type="term" value="P:lipid catabolic process"/>
    <property type="evidence" value="ECO:0007669"/>
    <property type="project" value="UniProtKB-KW"/>
</dbReference>
<evidence type="ECO:0000256" key="3">
    <source>
        <dbReference type="ARBA" id="ARBA00022963"/>
    </source>
</evidence>
<dbReference type="SUPFAM" id="SSF51695">
    <property type="entry name" value="PLC-like phosphodiesterases"/>
    <property type="match status" value="1"/>
</dbReference>
<evidence type="ECO:0000313" key="8">
    <source>
        <dbReference type="WBParaSite" id="jg21763"/>
    </source>
</evidence>
<keyword evidence="4 5" id="KW-0443">Lipid metabolism</keyword>
<keyword evidence="2 5" id="KW-0378">Hydrolase</keyword>
<sequence>MKTGQLAELLRREFGFSGEESGSMCMAEEIVQNCRKSPALSAQEDDGITKEELLHFMISDLNYLLNPNALQVNEDTLQSPLAHYWISTSHNTYLKSKQVGNCWDGSDGEPIITHGRAGCSAVLFKDVIQAIKEEGFQTSSLPIILSFENHCCAKQQEMMAFYCITILGDLLLNEALEEWPIEPSMELPSPWALKNKVLIKNKKLTSRKQESRKPSRKKVYPSNDHGIIRIQIEVGLESGAENGEPSSLTECPQPVQLADLVNYTQAVPKMPSFADCRSRNMP</sequence>
<evidence type="ECO:0000259" key="6">
    <source>
        <dbReference type="SMART" id="SM00148"/>
    </source>
</evidence>
<dbReference type="PANTHER" id="PTHR10336">
    <property type="entry name" value="PHOSPHOINOSITIDE-SPECIFIC PHOSPHOLIPASE C FAMILY PROTEIN"/>
    <property type="match status" value="1"/>
</dbReference>
<dbReference type="SMART" id="SM00148">
    <property type="entry name" value="PLCXc"/>
    <property type="match status" value="1"/>
</dbReference>
<dbReference type="PANTHER" id="PTHR10336:SF36">
    <property type="entry name" value="1-PHOSPHATIDYLINOSITOL 4,5-BISPHOSPHATE PHOSPHODIESTERASE BETA-4"/>
    <property type="match status" value="1"/>
</dbReference>
<dbReference type="GO" id="GO:0004435">
    <property type="term" value="F:phosphatidylinositol-4,5-bisphosphate phospholipase C activity"/>
    <property type="evidence" value="ECO:0007669"/>
    <property type="project" value="UniProtKB-EC"/>
</dbReference>
<dbReference type="InterPro" id="IPR000909">
    <property type="entry name" value="PLipase_C_PInositol-sp_X_dom"/>
</dbReference>